<proteinExistence type="predicted"/>
<gene>
    <name evidence="2" type="ORF">GCM10010439_36000</name>
</gene>
<protein>
    <recommendedName>
        <fullName evidence="4">DUF3558 domain-containing protein</fullName>
    </recommendedName>
</protein>
<feature type="chain" id="PRO_5046806372" description="DUF3558 domain-containing protein" evidence="1">
    <location>
        <begin position="28"/>
        <end position="183"/>
    </location>
</feature>
<sequence length="183" mass="20287">MMIPRISCLSAMAVVFALSGCSSGERAVEPSQAVPQSWHAPDACSLVEEGFRDELLGQPQEPERSVYSGCHYGRRDVHRKLDISVREGLWETQERDLKSNTKAARRMYSEAVSARSMPCEPLRVQDVDEACWSKASDGLISIEMLKADVIVSVAYTNDEYTGVKDSVLAEAARRIGLHIAERL</sequence>
<dbReference type="EMBL" id="BAAATZ010000013">
    <property type="protein sequence ID" value="GAA2728247.1"/>
    <property type="molecule type" value="Genomic_DNA"/>
</dbReference>
<accession>A0ABP6GSI3</accession>
<keyword evidence="3" id="KW-1185">Reference proteome</keyword>
<evidence type="ECO:0000256" key="1">
    <source>
        <dbReference type="SAM" id="SignalP"/>
    </source>
</evidence>
<dbReference type="Proteomes" id="UP001501842">
    <property type="component" value="Unassembled WGS sequence"/>
</dbReference>
<keyword evidence="1" id="KW-0732">Signal</keyword>
<evidence type="ECO:0000313" key="2">
    <source>
        <dbReference type="EMBL" id="GAA2728247.1"/>
    </source>
</evidence>
<comment type="caution">
    <text evidence="2">The sequence shown here is derived from an EMBL/GenBank/DDBJ whole genome shotgun (WGS) entry which is preliminary data.</text>
</comment>
<dbReference type="PROSITE" id="PS51257">
    <property type="entry name" value="PROKAR_LIPOPROTEIN"/>
    <property type="match status" value="1"/>
</dbReference>
<reference evidence="3" key="1">
    <citation type="journal article" date="2019" name="Int. J. Syst. Evol. Microbiol.">
        <title>The Global Catalogue of Microorganisms (GCM) 10K type strain sequencing project: providing services to taxonomists for standard genome sequencing and annotation.</title>
        <authorList>
            <consortium name="The Broad Institute Genomics Platform"/>
            <consortium name="The Broad Institute Genome Sequencing Center for Infectious Disease"/>
            <person name="Wu L."/>
            <person name="Ma J."/>
        </authorList>
    </citation>
    <scope>NUCLEOTIDE SEQUENCE [LARGE SCALE GENOMIC DNA]</scope>
    <source>
        <strain evidence="3">JCM 8201</strain>
    </source>
</reference>
<feature type="signal peptide" evidence="1">
    <location>
        <begin position="1"/>
        <end position="27"/>
    </location>
</feature>
<evidence type="ECO:0000313" key="3">
    <source>
        <dbReference type="Proteomes" id="UP001501842"/>
    </source>
</evidence>
<evidence type="ECO:0008006" key="4">
    <source>
        <dbReference type="Google" id="ProtNLM"/>
    </source>
</evidence>
<organism evidence="2 3">
    <name type="scientific">Actinocorallia aurantiaca</name>
    <dbReference type="NCBI Taxonomy" id="46204"/>
    <lineage>
        <taxon>Bacteria</taxon>
        <taxon>Bacillati</taxon>
        <taxon>Actinomycetota</taxon>
        <taxon>Actinomycetes</taxon>
        <taxon>Streptosporangiales</taxon>
        <taxon>Thermomonosporaceae</taxon>
        <taxon>Actinocorallia</taxon>
    </lineage>
</organism>
<name>A0ABP6GSI3_9ACTN</name>